<evidence type="ECO:0000313" key="3">
    <source>
        <dbReference type="Proteomes" id="UP001500067"/>
    </source>
</evidence>
<gene>
    <name evidence="2" type="ORF">GCM10023093_31060</name>
</gene>
<name>A0ABP8NRI4_9BACT</name>
<dbReference type="EMBL" id="BAABFA010000024">
    <property type="protein sequence ID" value="GAA4470206.1"/>
    <property type="molecule type" value="Genomic_DNA"/>
</dbReference>
<organism evidence="2 3">
    <name type="scientific">Nemorincola caseinilytica</name>
    <dbReference type="NCBI Taxonomy" id="2054315"/>
    <lineage>
        <taxon>Bacteria</taxon>
        <taxon>Pseudomonadati</taxon>
        <taxon>Bacteroidota</taxon>
        <taxon>Chitinophagia</taxon>
        <taxon>Chitinophagales</taxon>
        <taxon>Chitinophagaceae</taxon>
        <taxon>Nemorincola</taxon>
    </lineage>
</organism>
<dbReference type="Proteomes" id="UP001500067">
    <property type="component" value="Unassembled WGS sequence"/>
</dbReference>
<evidence type="ECO:0000256" key="1">
    <source>
        <dbReference type="SAM" id="Phobius"/>
    </source>
</evidence>
<evidence type="ECO:0000313" key="2">
    <source>
        <dbReference type="EMBL" id="GAA4470206.1"/>
    </source>
</evidence>
<keyword evidence="1" id="KW-0472">Membrane</keyword>
<sequence length="64" mass="6770">MLAGLLVFSLSHTVLGQGCSICTKTASEMDSKSAKGLNGGILYLAMLPLGIMGTLGVVWWRSKR</sequence>
<feature type="transmembrane region" description="Helical" evidence="1">
    <location>
        <begin position="40"/>
        <end position="60"/>
    </location>
</feature>
<protein>
    <submittedName>
        <fullName evidence="2">Uncharacterized protein</fullName>
    </submittedName>
</protein>
<proteinExistence type="predicted"/>
<keyword evidence="1" id="KW-1133">Transmembrane helix</keyword>
<accession>A0ABP8NRI4</accession>
<comment type="caution">
    <text evidence="2">The sequence shown here is derived from an EMBL/GenBank/DDBJ whole genome shotgun (WGS) entry which is preliminary data.</text>
</comment>
<keyword evidence="1" id="KW-0812">Transmembrane</keyword>
<keyword evidence="3" id="KW-1185">Reference proteome</keyword>
<reference evidence="3" key="1">
    <citation type="journal article" date="2019" name="Int. J. Syst. Evol. Microbiol.">
        <title>The Global Catalogue of Microorganisms (GCM) 10K type strain sequencing project: providing services to taxonomists for standard genome sequencing and annotation.</title>
        <authorList>
            <consortium name="The Broad Institute Genomics Platform"/>
            <consortium name="The Broad Institute Genome Sequencing Center for Infectious Disease"/>
            <person name="Wu L."/>
            <person name="Ma J."/>
        </authorList>
    </citation>
    <scope>NUCLEOTIDE SEQUENCE [LARGE SCALE GENOMIC DNA]</scope>
    <source>
        <strain evidence="3">JCM 32105</strain>
    </source>
</reference>